<dbReference type="EMBL" id="UOGF01000050">
    <property type="protein sequence ID" value="VAX29394.1"/>
    <property type="molecule type" value="Genomic_DNA"/>
</dbReference>
<dbReference type="Pfam" id="PF01571">
    <property type="entry name" value="GCV_T"/>
    <property type="match status" value="1"/>
</dbReference>
<evidence type="ECO:0000259" key="3">
    <source>
        <dbReference type="Pfam" id="PF08669"/>
    </source>
</evidence>
<gene>
    <name evidence="4" type="ORF">MNBD_NITROSPIRAE01-391</name>
</gene>
<dbReference type="InterPro" id="IPR013977">
    <property type="entry name" value="GcvT_C"/>
</dbReference>
<evidence type="ECO:0000313" key="4">
    <source>
        <dbReference type="EMBL" id="VAX29394.1"/>
    </source>
</evidence>
<proteinExistence type="predicted"/>
<accession>A0A3B1CZL3</accession>
<reference evidence="4" key="1">
    <citation type="submission" date="2018-06" db="EMBL/GenBank/DDBJ databases">
        <authorList>
            <person name="Zhirakovskaya E."/>
        </authorList>
    </citation>
    <scope>NUCLEOTIDE SEQUENCE</scope>
</reference>
<dbReference type="NCBIfam" id="TIGR03317">
    <property type="entry name" value="ygfZ_signature"/>
    <property type="match status" value="1"/>
</dbReference>
<name>A0A3B1CZL3_9ZZZZ</name>
<dbReference type="InterPro" id="IPR017703">
    <property type="entry name" value="YgfZ/GCV_T_CS"/>
</dbReference>
<keyword evidence="1" id="KW-0809">Transit peptide</keyword>
<evidence type="ECO:0000256" key="1">
    <source>
        <dbReference type="ARBA" id="ARBA00022946"/>
    </source>
</evidence>
<dbReference type="Gene3D" id="3.30.1360.120">
    <property type="entry name" value="Probable tRNA modification gtpase trme, domain 1"/>
    <property type="match status" value="1"/>
</dbReference>
<dbReference type="AlphaFoldDB" id="A0A3B1CZL3"/>
<dbReference type="InterPro" id="IPR028896">
    <property type="entry name" value="GcvT/YgfZ/DmdA"/>
</dbReference>
<dbReference type="PIRSF" id="PIRSF006487">
    <property type="entry name" value="GcvT"/>
    <property type="match status" value="1"/>
</dbReference>
<protein>
    <submittedName>
        <fullName evidence="4">tRNA-modifying protein YgfZ</fullName>
    </submittedName>
</protein>
<dbReference type="SUPFAM" id="SSF101790">
    <property type="entry name" value="Aminomethyltransferase beta-barrel domain"/>
    <property type="match status" value="1"/>
</dbReference>
<dbReference type="SUPFAM" id="SSF103025">
    <property type="entry name" value="Folate-binding domain"/>
    <property type="match status" value="1"/>
</dbReference>
<dbReference type="InterPro" id="IPR006222">
    <property type="entry name" value="GCVT_N"/>
</dbReference>
<dbReference type="InterPro" id="IPR027266">
    <property type="entry name" value="TrmE/GcvT-like"/>
</dbReference>
<organism evidence="4">
    <name type="scientific">hydrothermal vent metagenome</name>
    <dbReference type="NCBI Taxonomy" id="652676"/>
    <lineage>
        <taxon>unclassified sequences</taxon>
        <taxon>metagenomes</taxon>
        <taxon>ecological metagenomes</taxon>
    </lineage>
</organism>
<dbReference type="PANTHER" id="PTHR43757:SF2">
    <property type="entry name" value="AMINOMETHYLTRANSFERASE, MITOCHONDRIAL"/>
    <property type="match status" value="1"/>
</dbReference>
<evidence type="ECO:0000259" key="2">
    <source>
        <dbReference type="Pfam" id="PF01571"/>
    </source>
</evidence>
<feature type="domain" description="GCVT N-terminal" evidence="2">
    <location>
        <begin position="5"/>
        <end position="251"/>
    </location>
</feature>
<dbReference type="Pfam" id="PF08669">
    <property type="entry name" value="GCV_T_C"/>
    <property type="match status" value="1"/>
</dbReference>
<feature type="domain" description="Aminomethyltransferase C-terminal" evidence="3">
    <location>
        <begin position="279"/>
        <end position="356"/>
    </location>
</feature>
<dbReference type="PANTHER" id="PTHR43757">
    <property type="entry name" value="AMINOMETHYLTRANSFERASE"/>
    <property type="match status" value="1"/>
</dbReference>
<dbReference type="InterPro" id="IPR029043">
    <property type="entry name" value="GcvT/YgfZ_C"/>
</dbReference>
<sequence>MQLPLHEIHASAGAHFSLPDPWELPTHYGNPREEYQHIRNNLALADLSHQGLWLITGEDRVKFLQGLISNDLPKAEGQVGKQACLLTAKGKILSDFFLYPLSEGFLMTLECSNAEDTKTQLLRFRMRSKVEIERPHWGRLLISGQNAQNLLEKCFALTATEMQENSFFEKKIKGTHTICIKSSVTGEDDFHLFTPLENLENLWGDLLSSAAEWGIRPVGQAALETCRIEAGKPRYGIDMNEDTLPNEAGIQEQVISYTKGCFPGQEVIARIKTYGHVNKQLCGLILEGETLPKQGAEIFHDKKSVGWVTSTTKSPLLGKIIAMGYLRREALEAGTALSVMLDSEAIPGISTSLPFYSNHAK</sequence>